<dbReference type="InterPro" id="IPR011009">
    <property type="entry name" value="Kinase-like_dom_sf"/>
</dbReference>
<dbReference type="InterPro" id="IPR053235">
    <property type="entry name" value="Ser_Thr_kinase"/>
</dbReference>
<dbReference type="Proteomes" id="UP000800093">
    <property type="component" value="Unassembled WGS sequence"/>
</dbReference>
<dbReference type="InterPro" id="IPR000719">
    <property type="entry name" value="Prot_kinase_dom"/>
</dbReference>
<dbReference type="PROSITE" id="PS50011">
    <property type="entry name" value="PROTEIN_KINASE_DOM"/>
    <property type="match status" value="1"/>
</dbReference>
<dbReference type="EMBL" id="ML986811">
    <property type="protein sequence ID" value="KAF2257938.1"/>
    <property type="molecule type" value="Genomic_DNA"/>
</dbReference>
<name>A0A9P4MXW6_9PLEO</name>
<keyword evidence="3" id="KW-1185">Reference proteome</keyword>
<dbReference type="AlphaFoldDB" id="A0A9P4MXW6"/>
<dbReference type="GO" id="GO:0005737">
    <property type="term" value="C:cytoplasm"/>
    <property type="evidence" value="ECO:0007669"/>
    <property type="project" value="TreeGrafter"/>
</dbReference>
<dbReference type="CDD" id="cd00180">
    <property type="entry name" value="PKc"/>
    <property type="match status" value="1"/>
</dbReference>
<protein>
    <submittedName>
        <fullName evidence="2">Kinase-like protein</fullName>
    </submittedName>
</protein>
<evidence type="ECO:0000313" key="2">
    <source>
        <dbReference type="EMBL" id="KAF2257938.1"/>
    </source>
</evidence>
<dbReference type="GO" id="GO:0005524">
    <property type="term" value="F:ATP binding"/>
    <property type="evidence" value="ECO:0007669"/>
    <property type="project" value="InterPro"/>
</dbReference>
<evidence type="ECO:0000313" key="3">
    <source>
        <dbReference type="Proteomes" id="UP000800093"/>
    </source>
</evidence>
<gene>
    <name evidence="2" type="ORF">CC78DRAFT_538169</name>
</gene>
<sequence length="241" mass="26876">MPRTQVSEKLVAEFQNAFAVERQLLNRLGVHPRIVRYYGPYGIEGKKDGLLLGEADCGDLQSYIERHDNEIDDALKEKWCLQIAEAVAYVHEKGIIHSNLGTTNILVHQAGQTPDLLLADFGGSRCLELGLDGNLLPDDPFMDPQLTSFKSPKVDIFSLGIVIYIIITGHYPFHEGPAPRNEERFAYGDRVQTLFTQGVFPDLSSVPFGSVIAGCCCERKFETAKEVVLALEAEKRCYASW</sequence>
<dbReference type="Pfam" id="PF00069">
    <property type="entry name" value="Pkinase"/>
    <property type="match status" value="1"/>
</dbReference>
<dbReference type="PANTHER" id="PTHR24361">
    <property type="entry name" value="MITOGEN-ACTIVATED KINASE KINASE KINASE"/>
    <property type="match status" value="1"/>
</dbReference>
<dbReference type="SUPFAM" id="SSF56112">
    <property type="entry name" value="Protein kinase-like (PK-like)"/>
    <property type="match status" value="1"/>
</dbReference>
<dbReference type="OrthoDB" id="1668230at2759"/>
<evidence type="ECO:0000259" key="1">
    <source>
        <dbReference type="PROSITE" id="PS50011"/>
    </source>
</evidence>
<dbReference type="Gene3D" id="1.10.510.10">
    <property type="entry name" value="Transferase(Phosphotransferase) domain 1"/>
    <property type="match status" value="1"/>
</dbReference>
<feature type="domain" description="Protein kinase" evidence="1">
    <location>
        <begin position="1"/>
        <end position="241"/>
    </location>
</feature>
<reference evidence="3" key="1">
    <citation type="journal article" date="2020" name="Stud. Mycol.">
        <title>101 Dothideomycetes genomes: A test case for predicting lifestyles and emergence of pathogens.</title>
        <authorList>
            <person name="Haridas S."/>
            <person name="Albert R."/>
            <person name="Binder M."/>
            <person name="Bloem J."/>
            <person name="LaButti K."/>
            <person name="Salamov A."/>
            <person name="Andreopoulos B."/>
            <person name="Baker S."/>
            <person name="Barry K."/>
            <person name="Bills G."/>
            <person name="Bluhm B."/>
            <person name="Cannon C."/>
            <person name="Castanera R."/>
            <person name="Culley D."/>
            <person name="Daum C."/>
            <person name="Ezra D."/>
            <person name="Gonzalez J."/>
            <person name="Henrissat B."/>
            <person name="Kuo A."/>
            <person name="Liang C."/>
            <person name="Lipzen A."/>
            <person name="Lutzoni F."/>
            <person name="Magnuson J."/>
            <person name="Mondo S."/>
            <person name="Nolan M."/>
            <person name="Ohm R."/>
            <person name="Pangilinan J."/>
            <person name="Park H.-J."/>
            <person name="Ramirez L."/>
            <person name="Alfaro M."/>
            <person name="Sun H."/>
            <person name="Tritt A."/>
            <person name="Yoshinaga Y."/>
            <person name="Zwiers L.-H."/>
            <person name="Turgeon B."/>
            <person name="Goodwin S."/>
            <person name="Spatafora J."/>
            <person name="Crous P."/>
            <person name="Grigoriev I."/>
        </authorList>
    </citation>
    <scope>NUCLEOTIDE SEQUENCE [LARGE SCALE GENOMIC DNA]</scope>
    <source>
        <strain evidence="3">CBS 304.66</strain>
    </source>
</reference>
<proteinExistence type="predicted"/>
<accession>A0A9P4MXW6</accession>
<comment type="caution">
    <text evidence="2">The sequence shown here is derived from an EMBL/GenBank/DDBJ whole genome shotgun (WGS) entry which is preliminary data.</text>
</comment>
<organism evidence="2 3">
    <name type="scientific">Lojkania enalia</name>
    <dbReference type="NCBI Taxonomy" id="147567"/>
    <lineage>
        <taxon>Eukaryota</taxon>
        <taxon>Fungi</taxon>
        <taxon>Dikarya</taxon>
        <taxon>Ascomycota</taxon>
        <taxon>Pezizomycotina</taxon>
        <taxon>Dothideomycetes</taxon>
        <taxon>Pleosporomycetidae</taxon>
        <taxon>Pleosporales</taxon>
        <taxon>Pleosporales incertae sedis</taxon>
        <taxon>Lojkania</taxon>
    </lineage>
</organism>
<dbReference type="GO" id="GO:0004674">
    <property type="term" value="F:protein serine/threonine kinase activity"/>
    <property type="evidence" value="ECO:0007669"/>
    <property type="project" value="TreeGrafter"/>
</dbReference>